<evidence type="ECO:0000256" key="5">
    <source>
        <dbReference type="ARBA" id="ARBA00022552"/>
    </source>
</evidence>
<name>A0A2X0LF43_9BASI</name>
<evidence type="ECO:0000313" key="11">
    <source>
        <dbReference type="Proteomes" id="UP000249723"/>
    </source>
</evidence>
<evidence type="ECO:0000259" key="9">
    <source>
        <dbReference type="SMART" id="SM01036"/>
    </source>
</evidence>
<feature type="domain" description="BP28 C-terminal" evidence="9">
    <location>
        <begin position="1842"/>
        <end position="1991"/>
    </location>
</feature>
<comment type="subcellular location">
    <subcellularLocation>
        <location evidence="1 8">Nucleus</location>
        <location evidence="1 8">Nucleolus</location>
    </subcellularLocation>
</comment>
<dbReference type="SUPFAM" id="SSF48371">
    <property type="entry name" value="ARM repeat"/>
    <property type="match status" value="1"/>
</dbReference>
<dbReference type="InterPro" id="IPR012954">
    <property type="entry name" value="BP28_C_dom"/>
</dbReference>
<dbReference type="InterPro" id="IPR016024">
    <property type="entry name" value="ARM-type_fold"/>
</dbReference>
<dbReference type="GO" id="GO:0034455">
    <property type="term" value="C:t-UTP complex"/>
    <property type="evidence" value="ECO:0007669"/>
    <property type="project" value="TreeGrafter"/>
</dbReference>
<dbReference type="Gene3D" id="1.25.10.10">
    <property type="entry name" value="Leucine-rich Repeat Variant"/>
    <property type="match status" value="1"/>
</dbReference>
<dbReference type="SMART" id="SM01036">
    <property type="entry name" value="BP28CT"/>
    <property type="match status" value="1"/>
</dbReference>
<dbReference type="InterPro" id="IPR056473">
    <property type="entry name" value="HEAT_Utp10/HEAT1"/>
</dbReference>
<protein>
    <recommendedName>
        <fullName evidence="3 8">U3 small nucleolar RNA-associated protein 10</fullName>
    </recommendedName>
</protein>
<keyword evidence="7 8" id="KW-0687">Ribonucleoprotein</keyword>
<proteinExistence type="inferred from homology"/>
<sequence>MSSSLAAQLAQRTTLDSVRLQSAKSLKNPPSFIFSPRHAASVSNADLHALASNAWDQLSNLDPFFERYHARILGEEAKTIDRSALTKEDNDRLGQVLDKVLRALGKHMLLKPAGVVLEWLLRRFRVNDLNTASLIAMFMPYHTTAHFPSALNLIAEPTLREAAPFSLLLDVRASLAPLALPDLISLLPPFNPRPTARGLLDFLLRLPLSHLEADEKVHRALIGFWLQFVAAYVDRAGTKLPEGERAAVLSTILEVLRSSRDHPDLLIATYILLARYALHLPFEGETLRVVVKTIVSNKTRRDTGDEETDAAFITTLIVVTHLGQGLVDVGEGKKFLGGSGWKSLMKVERLCDLLIQLCNQYDAQKFMTPFLNTLAAQAVESEAEAAILSKLLLPTGESEQTSPTVLPDTIVTLLARSVVSAALCASSSQSTQPLVRALSQVHQRWPSIWSKELSVRTSTLPANDKPKLWSLVNAVLSGGRTVANDTQSSSVFLAASDPDAAVRVKALNDVLLSADSIAASNPSFVHDTLVARLSESDASVVSAVLAPSALSILNNYVGGVDQLQALKMSLGATAPIASVKLVLAYLADHFVVQFPELADRVVREVFWGRLLSAKADHAQRVVAWVALTGSKLETASAWLNGVGSSFDLKLDPSNNGFAAGATRANEAVVDTLARNIAGLAREHYEVAQDYLLSSVTPIAQAGETSLPEASSHLLSSLVSARIAGIIEPKLRSRFALHVFGRITETAFGIDSFENGQVELVANLANGLPAAAVADAVVSRPNQHYTLRWVRTVLLLSVVETVRSDERIRWNWLAPQDGDHDSDLQDFVLAVYQLAHAQSATKSAPSTLASSLLRSLFGHMVVVDVLAFLASIFTSSTVPLELRVIALRDAAVYVQAQASPDLRKPVDWQVVVPAIVLALTSPDRRVRVEAMDLVSAVLQAMPMSTAHIYGREKFYGAFSSSVLQYLDVADTIEYLTKIAAAKTEILMDGSYLISIHESLLDAPSSKSSASHPSPSKKKTTLKVKVATFLLSHALAWRSDLVTRFTFLRILSRVRDSFKANLVLPILRQVITEYTAEERFNLSKDVDSNVVVQLSRELLQPFDDASKKWIESSADNQAFETLVKLMSLEELFGIGGALREQAFTILGASLFSVVRGEDRLDVFKRLIRLGVHQDARLAAAPLAAVRAIKVDAGTVTLVLNELKLSLASPVSKGAKRGRTSLGNSSVTAGSRTDRVPELVVILESVDFAKLEPIPNLLLALFDLLSSMIEVPAPAQVDVQYPGQLVLSSLSALVSHVDPNANTIITDSIRMSPVLDLMRTSTNPQTYHQALLLLAQLGPLVPDQLVHHVMPIFTFVGANVIQRDDAYSLRVVDQTLESIIPALVKSTKRKSGDREALVANLKDLLQVFADAAEHMPRHRRIKLIVRLVETLGSQDFLSAMAMLLAERDIKTADGSPLSSLVLEHFSIEVQLAAFHQIVAEVGHLLEGEPSFLDARAATVEMESEANNAMALQIDRQLSLLASALESRQLLGKVDAARAAGLEDVDSSLTSLIRALLNLVPPPTSTLPQTAKSELVAVTNSCIRSTVHLMSTSSFSEAILWLLDQSDATIQPRAFGLLRTRLPKIKPARRAEISPAVVCVVDRAHTLLSETTENRDGALETLLIIASSVYPDEDTALAKVVPYLIAVASSAENDVATRVLAINIVTKLTSRLGPRLIPLVAKIVPFAIDTLHSVAKQPAGLSAIAAPIFETLEGLFSSIPNFIGAHTDKVLQLTLSPDVLVLAGTKGTAVSKACAALLSTAAKRLPAKVLYPSIIRMHASLGSSPTASGVLGLLDVLNRALRYGKVADIAGAYRSIFKLFLAIFDLRRLQASSLLIEDLDRIEDTGLGAFVQFILKLNEQTFRPLFLRTYDWAAIDLVEQGEVALNPRRIVLYKLMDRLLTQLRSIVVPYFSFMLDQTTELLVAFARGDNQDVALWTAVTSALTKSIDYDEGSKFRFVESCTVDQVERQLDSIDSSLLGFLADFWTPLRLGKLSTPVADQVLVSRQVLPPGLVKSHYEPLLSQYSLRLVAHERLLKQFNMSLLMHTRSDDLRVKRAAVEALEQVWVALGDGMLGFVPETTPFLSETLEESEGGVERATRSLITRIEEHLGEPLDSFLDA</sequence>
<comment type="similarity">
    <text evidence="2 8">Belongs to the HEATR1/UTP10 family.</text>
</comment>
<dbReference type="PANTHER" id="PTHR13457:SF1">
    <property type="entry name" value="HEAT REPEAT-CONTAINING PROTEIN 1"/>
    <property type="match status" value="1"/>
</dbReference>
<evidence type="ECO:0000256" key="1">
    <source>
        <dbReference type="ARBA" id="ARBA00004604"/>
    </source>
</evidence>
<dbReference type="Pfam" id="PF08146">
    <property type="entry name" value="BP28CT"/>
    <property type="match status" value="1"/>
</dbReference>
<dbReference type="PANTHER" id="PTHR13457">
    <property type="entry name" value="BAP28"/>
    <property type="match status" value="1"/>
</dbReference>
<dbReference type="Pfam" id="PF12397">
    <property type="entry name" value="U3snoRNP10"/>
    <property type="match status" value="1"/>
</dbReference>
<dbReference type="GO" id="GO:0030686">
    <property type="term" value="C:90S preribosome"/>
    <property type="evidence" value="ECO:0007669"/>
    <property type="project" value="TreeGrafter"/>
</dbReference>
<evidence type="ECO:0000256" key="7">
    <source>
        <dbReference type="ARBA" id="ARBA00023274"/>
    </source>
</evidence>
<evidence type="ECO:0000256" key="4">
    <source>
        <dbReference type="ARBA" id="ARBA00022517"/>
    </source>
</evidence>
<dbReference type="GO" id="GO:0030515">
    <property type="term" value="F:snoRNA binding"/>
    <property type="evidence" value="ECO:0007669"/>
    <property type="project" value="TreeGrafter"/>
</dbReference>
<comment type="function">
    <text evidence="8">Involved in nucleolar processing of pre-18S ribosomal RNA.</text>
</comment>
<dbReference type="EMBL" id="FMWP01000053">
    <property type="protein sequence ID" value="SCZ94613.1"/>
    <property type="molecule type" value="Genomic_DNA"/>
</dbReference>
<evidence type="ECO:0000256" key="6">
    <source>
        <dbReference type="ARBA" id="ARBA00023242"/>
    </source>
</evidence>
<dbReference type="Proteomes" id="UP000249723">
    <property type="component" value="Unassembled WGS sequence"/>
</dbReference>
<dbReference type="InterPro" id="IPR022125">
    <property type="entry name" value="U3snoRNP10_N"/>
</dbReference>
<keyword evidence="5 8" id="KW-0698">rRNA processing</keyword>
<gene>
    <name evidence="10" type="ORF">BZ3500_MVSOF-1268-A1-R1_CHR12-3G03998</name>
</gene>
<evidence type="ECO:0000256" key="2">
    <source>
        <dbReference type="ARBA" id="ARBA00010559"/>
    </source>
</evidence>
<evidence type="ECO:0000256" key="3">
    <source>
        <dbReference type="ARBA" id="ARBA00015399"/>
    </source>
</evidence>
<dbReference type="STRING" id="289078.A0A2X0LF43"/>
<dbReference type="Pfam" id="PF23243">
    <property type="entry name" value="HEAT_HEATR1"/>
    <property type="match status" value="1"/>
</dbReference>
<comment type="subunit">
    <text evidence="8">Component of the ribosomal small subunit (SSU) processome.</text>
</comment>
<reference evidence="11" key="1">
    <citation type="submission" date="2016-10" db="EMBL/GenBank/DDBJ databases">
        <authorList>
            <person name="Jeantristanb JTB J.-T."/>
            <person name="Ricardo R."/>
        </authorList>
    </citation>
    <scope>NUCLEOTIDE SEQUENCE [LARGE SCALE GENOMIC DNA]</scope>
</reference>
<dbReference type="InterPro" id="IPR040191">
    <property type="entry name" value="UTP10"/>
</dbReference>
<dbReference type="GO" id="GO:0000462">
    <property type="term" value="P:maturation of SSU-rRNA from tricistronic rRNA transcript (SSU-rRNA, 5.8S rRNA, LSU-rRNA)"/>
    <property type="evidence" value="ECO:0007669"/>
    <property type="project" value="TreeGrafter"/>
</dbReference>
<keyword evidence="6 8" id="KW-0539">Nucleus</keyword>
<keyword evidence="4 8" id="KW-0690">Ribosome biogenesis</keyword>
<dbReference type="InterPro" id="IPR011989">
    <property type="entry name" value="ARM-like"/>
</dbReference>
<evidence type="ECO:0000313" key="10">
    <source>
        <dbReference type="EMBL" id="SCZ94613.1"/>
    </source>
</evidence>
<organism evidence="10 11">
    <name type="scientific">Microbotryum saponariae</name>
    <dbReference type="NCBI Taxonomy" id="289078"/>
    <lineage>
        <taxon>Eukaryota</taxon>
        <taxon>Fungi</taxon>
        <taxon>Dikarya</taxon>
        <taxon>Basidiomycota</taxon>
        <taxon>Pucciniomycotina</taxon>
        <taxon>Microbotryomycetes</taxon>
        <taxon>Microbotryales</taxon>
        <taxon>Microbotryaceae</taxon>
        <taxon>Microbotryum</taxon>
    </lineage>
</organism>
<evidence type="ECO:0000256" key="8">
    <source>
        <dbReference type="RuleBase" id="RU367065"/>
    </source>
</evidence>
<accession>A0A2X0LF43</accession>
<keyword evidence="11" id="KW-1185">Reference proteome</keyword>
<dbReference type="GO" id="GO:0045943">
    <property type="term" value="P:positive regulation of transcription by RNA polymerase I"/>
    <property type="evidence" value="ECO:0007669"/>
    <property type="project" value="TreeGrafter"/>
</dbReference>
<dbReference type="GO" id="GO:0032040">
    <property type="term" value="C:small-subunit processome"/>
    <property type="evidence" value="ECO:0007669"/>
    <property type="project" value="TreeGrafter"/>
</dbReference>